<comment type="caution">
    <text evidence="2">The sequence shown here is derived from an EMBL/GenBank/DDBJ whole genome shotgun (WGS) entry which is preliminary data.</text>
</comment>
<evidence type="ECO:0000259" key="1">
    <source>
        <dbReference type="Pfam" id="PF16289"/>
    </source>
</evidence>
<evidence type="ECO:0000313" key="2">
    <source>
        <dbReference type="EMBL" id="TDD16183.1"/>
    </source>
</evidence>
<dbReference type="EMBL" id="SMKP01000110">
    <property type="protein sequence ID" value="TDD16183.1"/>
    <property type="molecule type" value="Genomic_DNA"/>
</dbReference>
<evidence type="ECO:0000313" key="3">
    <source>
        <dbReference type="Proteomes" id="UP000294543"/>
    </source>
</evidence>
<feature type="domain" description="DUF4935" evidence="1">
    <location>
        <begin position="2"/>
        <end position="135"/>
    </location>
</feature>
<sequence>MIVDEFERNRPRVEASVSASVAERIRQLKNDLKEYGGNQREQWLEEMSHRLPLLSALSLRNFKEIKDLLDHPTAVEPTVRQRASVVQRALDKKAPFHLAKNSVADALLIEVFRSMLKKSRASNICLFATSNHQDFSHPNGDRRKPHPDFDDIFTDRRAHYLMGLEGLAAGLREHFGEEFEELVEEVELVQEEPRTLVEILEAERECFDKVWYVRSLIRQGKEERGEVDLVPEDLASRREAAMRRIEDRYGADNVGPWDDWGWGFVHGKLSALRWVLGSEWDFLDTSELLRHPDPHTWRRWGYGLNVTPK</sequence>
<dbReference type="AlphaFoldDB" id="A0A4R4WII8"/>
<organism evidence="2 3">
    <name type="scientific">Nonomuraea diastatica</name>
    <dbReference type="NCBI Taxonomy" id="1848329"/>
    <lineage>
        <taxon>Bacteria</taxon>
        <taxon>Bacillati</taxon>
        <taxon>Actinomycetota</taxon>
        <taxon>Actinomycetes</taxon>
        <taxon>Streptosporangiales</taxon>
        <taxon>Streptosporangiaceae</taxon>
        <taxon>Nonomuraea</taxon>
    </lineage>
</organism>
<keyword evidence="3" id="KW-1185">Reference proteome</keyword>
<reference evidence="2 3" key="1">
    <citation type="submission" date="2019-03" db="EMBL/GenBank/DDBJ databases">
        <title>Draft genome sequences of novel Actinobacteria.</title>
        <authorList>
            <person name="Sahin N."/>
            <person name="Ay H."/>
            <person name="Saygin H."/>
        </authorList>
    </citation>
    <scope>NUCLEOTIDE SEQUENCE [LARGE SCALE GENOMIC DNA]</scope>
    <source>
        <strain evidence="2 3">KC712</strain>
    </source>
</reference>
<accession>A0A4R4WII8</accession>
<gene>
    <name evidence="2" type="ORF">E1294_32060</name>
</gene>
<dbReference type="Proteomes" id="UP000294543">
    <property type="component" value="Unassembled WGS sequence"/>
</dbReference>
<dbReference type="InterPro" id="IPR032557">
    <property type="entry name" value="DUF4935"/>
</dbReference>
<name>A0A4R4WII8_9ACTN</name>
<protein>
    <recommendedName>
        <fullName evidence="1">DUF4935 domain-containing protein</fullName>
    </recommendedName>
</protein>
<dbReference type="Pfam" id="PF16289">
    <property type="entry name" value="PIN_12"/>
    <property type="match status" value="1"/>
</dbReference>
<proteinExistence type="predicted"/>